<feature type="signal peptide" evidence="9">
    <location>
        <begin position="1"/>
        <end position="17"/>
    </location>
</feature>
<keyword evidence="2" id="KW-0645">Protease</keyword>
<dbReference type="InterPro" id="IPR024079">
    <property type="entry name" value="MetalloPept_cat_dom_sf"/>
</dbReference>
<dbReference type="RefSeq" id="WP_103725483.1">
    <property type="nucleotide sequence ID" value="NZ_PQNY01000004.1"/>
</dbReference>
<evidence type="ECO:0000259" key="10">
    <source>
        <dbReference type="Pfam" id="PF05572"/>
    </source>
</evidence>
<evidence type="ECO:0000256" key="9">
    <source>
        <dbReference type="SAM" id="SignalP"/>
    </source>
</evidence>
<evidence type="ECO:0000313" key="13">
    <source>
        <dbReference type="Proteomes" id="UP000237056"/>
    </source>
</evidence>
<evidence type="ECO:0000256" key="7">
    <source>
        <dbReference type="ARBA" id="ARBA00023049"/>
    </source>
</evidence>
<evidence type="ECO:0000256" key="1">
    <source>
        <dbReference type="ARBA" id="ARBA00008721"/>
    </source>
</evidence>
<dbReference type="GO" id="GO:0008237">
    <property type="term" value="F:metallopeptidase activity"/>
    <property type="evidence" value="ECO:0007669"/>
    <property type="project" value="UniProtKB-KW"/>
</dbReference>
<evidence type="ECO:0000256" key="4">
    <source>
        <dbReference type="ARBA" id="ARBA00022729"/>
    </source>
</evidence>
<dbReference type="AlphaFoldDB" id="A0A2S4N9Q1"/>
<dbReference type="NCBIfam" id="TIGR04183">
    <property type="entry name" value="Por_Secre_tail"/>
    <property type="match status" value="1"/>
</dbReference>
<name>A0A2S4N9Q1_9FLAO</name>
<keyword evidence="13" id="KW-1185">Reference proteome</keyword>
<evidence type="ECO:0000256" key="8">
    <source>
        <dbReference type="ARBA" id="ARBA00023157"/>
    </source>
</evidence>
<comment type="similarity">
    <text evidence="1">Belongs to the peptidase M43B family.</text>
</comment>
<dbReference type="OrthoDB" id="9792152at2"/>
<dbReference type="GO" id="GO:0006508">
    <property type="term" value="P:proteolysis"/>
    <property type="evidence" value="ECO:0007669"/>
    <property type="project" value="UniProtKB-KW"/>
</dbReference>
<keyword evidence="5" id="KW-0378">Hydrolase</keyword>
<evidence type="ECO:0000256" key="6">
    <source>
        <dbReference type="ARBA" id="ARBA00022833"/>
    </source>
</evidence>
<dbReference type="EMBL" id="PQNY01000004">
    <property type="protein sequence ID" value="POS02429.1"/>
    <property type="molecule type" value="Genomic_DNA"/>
</dbReference>
<gene>
    <name evidence="12" type="ORF">Q361_104151</name>
</gene>
<evidence type="ECO:0000313" key="12">
    <source>
        <dbReference type="EMBL" id="POS02429.1"/>
    </source>
</evidence>
<dbReference type="PANTHER" id="PTHR47466:SF1">
    <property type="entry name" value="METALLOPROTEASE MEP1 (AFU_ORTHOLOGUE AFUA_1G07730)-RELATED"/>
    <property type="match status" value="1"/>
</dbReference>
<reference evidence="12 13" key="1">
    <citation type="submission" date="2018-01" db="EMBL/GenBank/DDBJ databases">
        <title>Genomic Encyclopedia of Type Strains, Phase I: the one thousand microbial genomes (KMG-I) project.</title>
        <authorList>
            <person name="Goeker M."/>
        </authorList>
    </citation>
    <scope>NUCLEOTIDE SEQUENCE [LARGE SCALE GENOMIC DNA]</scope>
    <source>
        <strain evidence="12 13">DSM 17960</strain>
    </source>
</reference>
<dbReference type="SUPFAM" id="SSF55486">
    <property type="entry name" value="Metalloproteases ('zincins'), catalytic domain"/>
    <property type="match status" value="1"/>
</dbReference>
<keyword evidence="7" id="KW-0482">Metalloprotease</keyword>
<keyword evidence="8" id="KW-1015">Disulfide bond</keyword>
<organism evidence="12 13">
    <name type="scientific">Flavobacterium croceum DSM 17960</name>
    <dbReference type="NCBI Taxonomy" id="1121886"/>
    <lineage>
        <taxon>Bacteria</taxon>
        <taxon>Pseudomonadati</taxon>
        <taxon>Bacteroidota</taxon>
        <taxon>Flavobacteriia</taxon>
        <taxon>Flavobacteriales</taxon>
        <taxon>Flavobacteriaceae</taxon>
        <taxon>Flavobacterium</taxon>
    </lineage>
</organism>
<keyword evidence="4 9" id="KW-0732">Signal</keyword>
<feature type="domain" description="Secretion system C-terminal sorting" evidence="11">
    <location>
        <begin position="352"/>
        <end position="424"/>
    </location>
</feature>
<dbReference type="Proteomes" id="UP000237056">
    <property type="component" value="Unassembled WGS sequence"/>
</dbReference>
<protein>
    <submittedName>
        <fullName evidence="12">Putative secreted protein (Por secretion system target)</fullName>
    </submittedName>
</protein>
<evidence type="ECO:0000259" key="11">
    <source>
        <dbReference type="Pfam" id="PF18962"/>
    </source>
</evidence>
<keyword evidence="3" id="KW-0479">Metal-binding</keyword>
<accession>A0A2S4N9Q1</accession>
<proteinExistence type="inferred from homology"/>
<evidence type="ECO:0000256" key="3">
    <source>
        <dbReference type="ARBA" id="ARBA00022723"/>
    </source>
</evidence>
<comment type="caution">
    <text evidence="12">The sequence shown here is derived from an EMBL/GenBank/DDBJ whole genome shotgun (WGS) entry which is preliminary data.</text>
</comment>
<evidence type="ECO:0000256" key="5">
    <source>
        <dbReference type="ARBA" id="ARBA00022801"/>
    </source>
</evidence>
<feature type="domain" description="Peptidase M43 pregnancy-associated plasma-A" evidence="10">
    <location>
        <begin position="238"/>
        <end position="324"/>
    </location>
</feature>
<dbReference type="InterPro" id="IPR008754">
    <property type="entry name" value="Peptidase_M43"/>
</dbReference>
<dbReference type="Gene3D" id="3.40.390.10">
    <property type="entry name" value="Collagenase (Catalytic Domain)"/>
    <property type="match status" value="1"/>
</dbReference>
<evidence type="ECO:0000256" key="2">
    <source>
        <dbReference type="ARBA" id="ARBA00022670"/>
    </source>
</evidence>
<dbReference type="InterPro" id="IPR026444">
    <property type="entry name" value="Secre_tail"/>
</dbReference>
<sequence>MKLKLLFSILFIQVAVAQPTQRNCGMEQKMQQIMSNPTERQRYLDIQAKFEKEYNRLLSQSVYSKNSAASPAATIVIPVAVHFPSVSSTASAADKDCLRALAQSQINVINADYNAANADLSNWTGGVNALYPGITVGNMNIQFQIATQNHPAGTGIPNGTVAVTFGTDFLNGADSDTTWAGYMNFVVRDEGATTLGYSPLAGSPSAGHTVVMNTFCFGSGSGCSSTGYQPASPFDLGRTVTHELGHFFNLDHTFAGCSTSSNCSTAGDKVCDTPASSAESYGCPTPGSVLQCNGTKVLTMNYMDYVDDACMYMFTSGQATRMLAYYNVIKTQYLTNVLGNTEFLSNNFSITPNPSKGDIVITLKSETPNYSIEIFDISAKTIYQENFKNTSGLVQNVSIPNAQTGIYFVNITTPEGIITKKLLIE</sequence>
<dbReference type="GO" id="GO:0046872">
    <property type="term" value="F:metal ion binding"/>
    <property type="evidence" value="ECO:0007669"/>
    <property type="project" value="UniProtKB-KW"/>
</dbReference>
<dbReference type="Pfam" id="PF18962">
    <property type="entry name" value="Por_Secre_tail"/>
    <property type="match status" value="1"/>
</dbReference>
<dbReference type="PANTHER" id="PTHR47466">
    <property type="match status" value="1"/>
</dbReference>
<keyword evidence="6" id="KW-0862">Zinc</keyword>
<feature type="chain" id="PRO_5015453374" evidence="9">
    <location>
        <begin position="18"/>
        <end position="425"/>
    </location>
</feature>
<dbReference type="Pfam" id="PF05572">
    <property type="entry name" value="Peptidase_M43"/>
    <property type="match status" value="1"/>
</dbReference>